<sequence>MISEEELHTTSCIMGYGAVKYADLKNYRMTNYKFRLTDYLYELSEKFNQFYTECKVLGSENEAERLILVEATARIMRQ</sequence>
<dbReference type="SUPFAM" id="SSF47323">
    <property type="entry name" value="Anticodon-binding domain of a subclass of class I aminoacyl-tRNA synthetases"/>
    <property type="match status" value="1"/>
</dbReference>
<proteinExistence type="predicted"/>
<protein>
    <recommendedName>
        <fullName evidence="1">arginine--tRNA ligase</fullName>
        <ecNumber evidence="1">6.1.1.19</ecNumber>
    </recommendedName>
</protein>
<accession>A0A699Z7G7</accession>
<dbReference type="EMBL" id="BLLF01001324">
    <property type="protein sequence ID" value="GFH18587.1"/>
    <property type="molecule type" value="Genomic_DNA"/>
</dbReference>
<feature type="non-terminal residue" evidence="4">
    <location>
        <position position="1"/>
    </location>
</feature>
<evidence type="ECO:0000259" key="3">
    <source>
        <dbReference type="Pfam" id="PF05746"/>
    </source>
</evidence>
<dbReference type="InterPro" id="IPR001278">
    <property type="entry name" value="Arg-tRNA-ligase"/>
</dbReference>
<evidence type="ECO:0000256" key="1">
    <source>
        <dbReference type="ARBA" id="ARBA00012837"/>
    </source>
</evidence>
<dbReference type="Pfam" id="PF05746">
    <property type="entry name" value="DALR_1"/>
    <property type="match status" value="1"/>
</dbReference>
<dbReference type="GO" id="GO:0006420">
    <property type="term" value="P:arginyl-tRNA aminoacylation"/>
    <property type="evidence" value="ECO:0007669"/>
    <property type="project" value="InterPro"/>
</dbReference>
<evidence type="ECO:0000313" key="5">
    <source>
        <dbReference type="Proteomes" id="UP000485058"/>
    </source>
</evidence>
<organism evidence="4 5">
    <name type="scientific">Haematococcus lacustris</name>
    <name type="common">Green alga</name>
    <name type="synonym">Haematococcus pluvialis</name>
    <dbReference type="NCBI Taxonomy" id="44745"/>
    <lineage>
        <taxon>Eukaryota</taxon>
        <taxon>Viridiplantae</taxon>
        <taxon>Chlorophyta</taxon>
        <taxon>core chlorophytes</taxon>
        <taxon>Chlorophyceae</taxon>
        <taxon>CS clade</taxon>
        <taxon>Chlamydomonadales</taxon>
        <taxon>Haematococcaceae</taxon>
        <taxon>Haematococcus</taxon>
    </lineage>
</organism>
<dbReference type="AlphaFoldDB" id="A0A699Z7G7"/>
<dbReference type="GO" id="GO:0005524">
    <property type="term" value="F:ATP binding"/>
    <property type="evidence" value="ECO:0007669"/>
    <property type="project" value="InterPro"/>
</dbReference>
<dbReference type="EC" id="6.1.1.19" evidence="1"/>
<dbReference type="InterPro" id="IPR009080">
    <property type="entry name" value="tRNAsynth_Ia_anticodon-bd"/>
</dbReference>
<reference evidence="4 5" key="1">
    <citation type="submission" date="2020-02" db="EMBL/GenBank/DDBJ databases">
        <title>Draft genome sequence of Haematococcus lacustris strain NIES-144.</title>
        <authorList>
            <person name="Morimoto D."/>
            <person name="Nakagawa S."/>
            <person name="Yoshida T."/>
            <person name="Sawayama S."/>
        </authorList>
    </citation>
    <scope>NUCLEOTIDE SEQUENCE [LARGE SCALE GENOMIC DNA]</scope>
    <source>
        <strain evidence="4 5">NIES-144</strain>
    </source>
</reference>
<dbReference type="Proteomes" id="UP000485058">
    <property type="component" value="Unassembled WGS sequence"/>
</dbReference>
<feature type="non-terminal residue" evidence="4">
    <location>
        <position position="78"/>
    </location>
</feature>
<comment type="catalytic activity">
    <reaction evidence="2">
        <text>tRNA(Arg) + L-arginine + ATP = L-arginyl-tRNA(Arg) + AMP + diphosphate</text>
        <dbReference type="Rhea" id="RHEA:20301"/>
        <dbReference type="Rhea" id="RHEA-COMP:9658"/>
        <dbReference type="Rhea" id="RHEA-COMP:9673"/>
        <dbReference type="ChEBI" id="CHEBI:30616"/>
        <dbReference type="ChEBI" id="CHEBI:32682"/>
        <dbReference type="ChEBI" id="CHEBI:33019"/>
        <dbReference type="ChEBI" id="CHEBI:78442"/>
        <dbReference type="ChEBI" id="CHEBI:78513"/>
        <dbReference type="ChEBI" id="CHEBI:456215"/>
        <dbReference type="EC" id="6.1.1.19"/>
    </reaction>
</comment>
<dbReference type="Gene3D" id="1.10.730.10">
    <property type="entry name" value="Isoleucyl-tRNA Synthetase, Domain 1"/>
    <property type="match status" value="1"/>
</dbReference>
<comment type="caution">
    <text evidence="4">The sequence shown here is derived from an EMBL/GenBank/DDBJ whole genome shotgun (WGS) entry which is preliminary data.</text>
</comment>
<keyword evidence="5" id="KW-1185">Reference proteome</keyword>
<evidence type="ECO:0000313" key="4">
    <source>
        <dbReference type="EMBL" id="GFH18587.1"/>
    </source>
</evidence>
<dbReference type="PANTHER" id="PTHR11956:SF5">
    <property type="entry name" value="ARGININE--TRNA LIGASE, CYTOPLASMIC"/>
    <property type="match status" value="1"/>
</dbReference>
<name>A0A699Z7G7_HAELA</name>
<dbReference type="InterPro" id="IPR008909">
    <property type="entry name" value="DALR_anticod-bd"/>
</dbReference>
<gene>
    <name evidence="4" type="ORF">HaLaN_15417</name>
</gene>
<dbReference type="GO" id="GO:0004814">
    <property type="term" value="F:arginine-tRNA ligase activity"/>
    <property type="evidence" value="ECO:0007669"/>
    <property type="project" value="UniProtKB-EC"/>
</dbReference>
<feature type="domain" description="DALR anticodon binding" evidence="3">
    <location>
        <begin position="35"/>
        <end position="78"/>
    </location>
</feature>
<dbReference type="PANTHER" id="PTHR11956">
    <property type="entry name" value="ARGINYL-TRNA SYNTHETASE"/>
    <property type="match status" value="1"/>
</dbReference>
<evidence type="ECO:0000256" key="2">
    <source>
        <dbReference type="ARBA" id="ARBA00049339"/>
    </source>
</evidence>